<sequence length="150" mass="16895">MEFRKARAADLGSLVALLADDKLGALREDPSLPLSQAYLSAFAAIDSDPNNELVVVEDGGRLLGMMQLTFIPYLTHQGSWRCLIEGVRIHGSYRGQGLGRQFFEWAIQRARDRKCRLLQLTSDKQRPDALRFYESLGFQATHEGFKLPLV</sequence>
<dbReference type="SUPFAM" id="SSF55729">
    <property type="entry name" value="Acyl-CoA N-acyltransferases (Nat)"/>
    <property type="match status" value="1"/>
</dbReference>
<dbReference type="InterPro" id="IPR050832">
    <property type="entry name" value="Bact_Acetyltransf"/>
</dbReference>
<protein>
    <submittedName>
        <fullName evidence="4">Acetyltransferase</fullName>
    </submittedName>
</protein>
<dbReference type="CDD" id="cd04301">
    <property type="entry name" value="NAT_SF"/>
    <property type="match status" value="1"/>
</dbReference>
<accession>A0A916U4X5</accession>
<gene>
    <name evidence="4" type="ORF">GCM10011396_04190</name>
</gene>
<comment type="caution">
    <text evidence="4">The sequence shown here is derived from an EMBL/GenBank/DDBJ whole genome shotgun (WGS) entry which is preliminary data.</text>
</comment>
<keyword evidence="2" id="KW-0012">Acyltransferase</keyword>
<dbReference type="Proteomes" id="UP000637423">
    <property type="component" value="Unassembled WGS sequence"/>
</dbReference>
<evidence type="ECO:0000256" key="1">
    <source>
        <dbReference type="ARBA" id="ARBA00022679"/>
    </source>
</evidence>
<evidence type="ECO:0000256" key="2">
    <source>
        <dbReference type="ARBA" id="ARBA00023315"/>
    </source>
</evidence>
<dbReference type="PANTHER" id="PTHR43877">
    <property type="entry name" value="AMINOALKYLPHOSPHONATE N-ACETYLTRANSFERASE-RELATED-RELATED"/>
    <property type="match status" value="1"/>
</dbReference>
<name>A0A916U4X5_9BURK</name>
<reference evidence="4" key="1">
    <citation type="journal article" date="2014" name="Int. J. Syst. Evol. Microbiol.">
        <title>Complete genome sequence of Corynebacterium casei LMG S-19264T (=DSM 44701T), isolated from a smear-ripened cheese.</title>
        <authorList>
            <consortium name="US DOE Joint Genome Institute (JGI-PGF)"/>
            <person name="Walter F."/>
            <person name="Albersmeier A."/>
            <person name="Kalinowski J."/>
            <person name="Ruckert C."/>
        </authorList>
    </citation>
    <scope>NUCLEOTIDE SEQUENCE</scope>
    <source>
        <strain evidence="4">CGMCC 1.10998</strain>
    </source>
</reference>
<evidence type="ECO:0000313" key="4">
    <source>
        <dbReference type="EMBL" id="GGC60470.1"/>
    </source>
</evidence>
<reference evidence="4" key="2">
    <citation type="submission" date="2020-09" db="EMBL/GenBank/DDBJ databases">
        <authorList>
            <person name="Sun Q."/>
            <person name="Zhou Y."/>
        </authorList>
    </citation>
    <scope>NUCLEOTIDE SEQUENCE</scope>
    <source>
        <strain evidence="4">CGMCC 1.10998</strain>
    </source>
</reference>
<keyword evidence="5" id="KW-1185">Reference proteome</keyword>
<dbReference type="Gene3D" id="3.40.630.30">
    <property type="match status" value="1"/>
</dbReference>
<keyword evidence="1" id="KW-0808">Transferase</keyword>
<evidence type="ECO:0000313" key="5">
    <source>
        <dbReference type="Proteomes" id="UP000637423"/>
    </source>
</evidence>
<dbReference type="AlphaFoldDB" id="A0A916U4X5"/>
<proteinExistence type="predicted"/>
<feature type="domain" description="N-acetyltransferase" evidence="3">
    <location>
        <begin position="1"/>
        <end position="150"/>
    </location>
</feature>
<dbReference type="InterPro" id="IPR016181">
    <property type="entry name" value="Acyl_CoA_acyltransferase"/>
</dbReference>
<dbReference type="InterPro" id="IPR000182">
    <property type="entry name" value="GNAT_dom"/>
</dbReference>
<dbReference type="PROSITE" id="PS51186">
    <property type="entry name" value="GNAT"/>
    <property type="match status" value="1"/>
</dbReference>
<organism evidence="4 5">
    <name type="scientific">Undibacterium terreum</name>
    <dbReference type="NCBI Taxonomy" id="1224302"/>
    <lineage>
        <taxon>Bacteria</taxon>
        <taxon>Pseudomonadati</taxon>
        <taxon>Pseudomonadota</taxon>
        <taxon>Betaproteobacteria</taxon>
        <taxon>Burkholderiales</taxon>
        <taxon>Oxalobacteraceae</taxon>
        <taxon>Undibacterium</taxon>
    </lineage>
</organism>
<dbReference type="GO" id="GO:0016747">
    <property type="term" value="F:acyltransferase activity, transferring groups other than amino-acyl groups"/>
    <property type="evidence" value="ECO:0007669"/>
    <property type="project" value="InterPro"/>
</dbReference>
<evidence type="ECO:0000259" key="3">
    <source>
        <dbReference type="PROSITE" id="PS51186"/>
    </source>
</evidence>
<dbReference type="PANTHER" id="PTHR43877:SF2">
    <property type="entry name" value="AMINOALKYLPHOSPHONATE N-ACETYLTRANSFERASE-RELATED"/>
    <property type="match status" value="1"/>
</dbReference>
<dbReference type="EMBL" id="BMED01000001">
    <property type="protein sequence ID" value="GGC60470.1"/>
    <property type="molecule type" value="Genomic_DNA"/>
</dbReference>
<dbReference type="Pfam" id="PF00583">
    <property type="entry name" value="Acetyltransf_1"/>
    <property type="match status" value="1"/>
</dbReference>
<dbReference type="RefSeq" id="WP_188564329.1">
    <property type="nucleotide sequence ID" value="NZ_BMED01000001.1"/>
</dbReference>